<dbReference type="InterPro" id="IPR002219">
    <property type="entry name" value="PKC_DAG/PE"/>
</dbReference>
<feature type="domain" description="SH3" evidence="12">
    <location>
        <begin position="1008"/>
        <end position="1069"/>
    </location>
</feature>
<protein>
    <submittedName>
        <fullName evidence="16">Guanine nucleotide exchange factor VAV2</fullName>
    </submittedName>
</protein>
<dbReference type="SMART" id="SM00252">
    <property type="entry name" value="SH2"/>
    <property type="match status" value="1"/>
</dbReference>
<dbReference type="Gene3D" id="3.30.60.20">
    <property type="match status" value="1"/>
</dbReference>
<dbReference type="Pfam" id="PF00130">
    <property type="entry name" value="C1_1"/>
    <property type="match status" value="1"/>
</dbReference>
<dbReference type="EMBL" id="JAKMXF010000011">
    <property type="protein sequence ID" value="KAI6661574.1"/>
    <property type="molecule type" value="Genomic_DNA"/>
</dbReference>
<dbReference type="GO" id="GO:0005085">
    <property type="term" value="F:guanyl-nucleotide exchange factor activity"/>
    <property type="evidence" value="ECO:0007669"/>
    <property type="project" value="UniProtKB-KW"/>
</dbReference>
<keyword evidence="5" id="KW-0863">Zinc-finger</keyword>
<dbReference type="PRINTS" id="PR00401">
    <property type="entry name" value="SH2DOMAIN"/>
</dbReference>
<dbReference type="PANTHER" id="PTHR45818:SF3">
    <property type="entry name" value="PROTEIN VAV"/>
    <property type="match status" value="1"/>
</dbReference>
<dbReference type="Pfam" id="PF00307">
    <property type="entry name" value="CH"/>
    <property type="match status" value="1"/>
</dbReference>
<evidence type="ECO:0000259" key="13">
    <source>
        <dbReference type="PROSITE" id="PS50010"/>
    </source>
</evidence>
<evidence type="ECO:0000256" key="3">
    <source>
        <dbReference type="ARBA" id="ARBA00022658"/>
    </source>
</evidence>
<dbReference type="GO" id="GO:0016477">
    <property type="term" value="P:cell migration"/>
    <property type="evidence" value="ECO:0007669"/>
    <property type="project" value="TreeGrafter"/>
</dbReference>
<evidence type="ECO:0000256" key="2">
    <source>
        <dbReference type="ARBA" id="ARBA00022553"/>
    </source>
</evidence>
<keyword evidence="1 9" id="KW-0728">SH3 domain</keyword>
<evidence type="ECO:0000256" key="1">
    <source>
        <dbReference type="ARBA" id="ARBA00022443"/>
    </source>
</evidence>
<dbReference type="AlphaFoldDB" id="A0AAV7KK30"/>
<dbReference type="InterPro" id="IPR001331">
    <property type="entry name" value="GDS_CDC24_CS"/>
</dbReference>
<evidence type="ECO:0000313" key="17">
    <source>
        <dbReference type="Proteomes" id="UP001165289"/>
    </source>
</evidence>
<dbReference type="InterPro" id="IPR000980">
    <property type="entry name" value="SH2"/>
</dbReference>
<dbReference type="SUPFAM" id="SSF48065">
    <property type="entry name" value="DBL homology domain (DH-domain)"/>
    <property type="match status" value="1"/>
</dbReference>
<evidence type="ECO:0000256" key="9">
    <source>
        <dbReference type="PROSITE-ProRule" id="PRU00192"/>
    </source>
</evidence>
<dbReference type="InterPro" id="IPR011993">
    <property type="entry name" value="PH-like_dom_sf"/>
</dbReference>
<dbReference type="Pfam" id="PF22697">
    <property type="entry name" value="SOS1_NGEF_PH"/>
    <property type="match status" value="1"/>
</dbReference>
<feature type="region of interest" description="Disordered" evidence="10">
    <location>
        <begin position="209"/>
        <end position="237"/>
    </location>
</feature>
<dbReference type="InterPro" id="IPR036872">
    <property type="entry name" value="CH_dom_sf"/>
</dbReference>
<dbReference type="SMART" id="SM00325">
    <property type="entry name" value="RhoGEF"/>
    <property type="match status" value="1"/>
</dbReference>
<sequence>MIPEDILFPFDSYSKRKMSNMMQNPSGKEDWRCALDWFIEIGVIPTSHPFYNFECEVLQFAQVISDGVLLCELINLLVPHTIHDITYNTCTNNACINNVSAFLEAISEHFDINEEEAFDPHDLIDFEDFGLFLKTMSKISHHKLAIAKGAQPFDLESDRPHQDTNTNGEEPEDIYTNLQQVGNYRDHSFIELDNDKLSWDNSGVYQNQPRINELKDSGKRRPVSASASTASSNSTLSNVSSLHDSFFDSNLSSLSSNIPSLPSEVSPIIPSQYKGNRQYKEAVAYEPIYAYVEEDPYGDEEIYSRLMDYQKKVDITPKPNGGKLHHILDELCNTEQNYLNTLEIINKNFRITLEQYLDREVIKTIFMNVQHLVPFHTKLLSSLKGLLAQKKYEVSQCFSLYMDKFALYCEYASHVPDAIVKVKELNENPQICKIMQGCQDSSKQKFPLKDLLTMPIQRVLKYPLLIKELIKNSPDEEAKLLQKTLLNMEDIAKHINCSKNDYEKLKFVTELYESIEFLPQIKANVGQLLIDGEMKVKCGSIVSDTKIVPEKRAVFLFQRAILVCEKKKRAKSNMKYIFKEILYLNEYKTEALYSDMPRTRSDEQYQSGLICLPLHSTQNKNTVQFYARTPLLANNWNVALLKGQRFLNPKDGTDNGHQFQVFSTNQTTRCTVCDKILWGLYDQGYNCPLCQELCHRLCIANAQKCTIGKSRAHTFDVPLDTSHKPTIMKRNPTKAVYTSNNTTPNTSNKLVYIALCDYNADPHPGGSAPILVFMKDDEISIVSSTDRDWWEGKNTRTKQMGLFPARMVGIKPATMSYMDVQIGQFQPPNKQHHELPRRESMEDFHHKLNTANLVEQPWYVGKMSRHEAELILDQCENGVFLMRESDQRPGEYAIAVRYEEAPKHIRILHNPKTRKFFMVEGQPFSTLVPLVEYYQAHSLNVCFQGIHTSLQKPYWAYTNARSQRNLNISQKASSVTQLIPNQSIRPAHKLSAGSNRPPPPPKIRMKPPSVVYCQALYDFEANESSELSFRNGQNIKIINKETAHIGWWLGESDGRIGLFPANYVRLNEFSV</sequence>
<organism evidence="16 17">
    <name type="scientific">Oopsacas minuta</name>
    <dbReference type="NCBI Taxonomy" id="111878"/>
    <lineage>
        <taxon>Eukaryota</taxon>
        <taxon>Metazoa</taxon>
        <taxon>Porifera</taxon>
        <taxon>Hexactinellida</taxon>
        <taxon>Hexasterophora</taxon>
        <taxon>Lyssacinosida</taxon>
        <taxon>Leucopsacidae</taxon>
        <taxon>Oopsacas</taxon>
    </lineage>
</organism>
<dbReference type="PROSITE" id="PS50021">
    <property type="entry name" value="CH"/>
    <property type="match status" value="1"/>
</dbReference>
<dbReference type="GO" id="GO:0008270">
    <property type="term" value="F:zinc ion binding"/>
    <property type="evidence" value="ECO:0007669"/>
    <property type="project" value="UniProtKB-KW"/>
</dbReference>
<dbReference type="PROSITE" id="PS50001">
    <property type="entry name" value="SH2"/>
    <property type="match status" value="1"/>
</dbReference>
<name>A0AAV7KK30_9METZ</name>
<dbReference type="SUPFAM" id="SSF57889">
    <property type="entry name" value="Cysteine-rich domain"/>
    <property type="match status" value="1"/>
</dbReference>
<dbReference type="CDD" id="cd00160">
    <property type="entry name" value="RhoGEF"/>
    <property type="match status" value="1"/>
</dbReference>
<evidence type="ECO:0000259" key="15">
    <source>
        <dbReference type="PROSITE" id="PS50081"/>
    </source>
</evidence>
<dbReference type="GO" id="GO:0035556">
    <property type="term" value="P:intracellular signal transduction"/>
    <property type="evidence" value="ECO:0007669"/>
    <property type="project" value="InterPro"/>
</dbReference>
<dbReference type="FunFam" id="2.30.30.40:FF:000072">
    <property type="entry name" value="Unconventional Myosin IB"/>
    <property type="match status" value="1"/>
</dbReference>
<dbReference type="Gene3D" id="3.30.505.10">
    <property type="entry name" value="SH2 domain"/>
    <property type="match status" value="1"/>
</dbReference>
<evidence type="ECO:0000256" key="4">
    <source>
        <dbReference type="ARBA" id="ARBA00022723"/>
    </source>
</evidence>
<dbReference type="SMART" id="SM00326">
    <property type="entry name" value="SH3"/>
    <property type="match status" value="2"/>
</dbReference>
<keyword evidence="4" id="KW-0479">Metal-binding</keyword>
<evidence type="ECO:0000256" key="7">
    <source>
        <dbReference type="ARBA" id="ARBA00022999"/>
    </source>
</evidence>
<dbReference type="SMART" id="SM00109">
    <property type="entry name" value="C1"/>
    <property type="match status" value="1"/>
</dbReference>
<keyword evidence="7 8" id="KW-0727">SH2 domain</keyword>
<dbReference type="InterPro" id="IPR036028">
    <property type="entry name" value="SH3-like_dom_sf"/>
</dbReference>
<dbReference type="InterPro" id="IPR046349">
    <property type="entry name" value="C1-like_sf"/>
</dbReference>
<accession>A0AAV7KK30</accession>
<dbReference type="InterPro" id="IPR001452">
    <property type="entry name" value="SH3_domain"/>
</dbReference>
<dbReference type="InterPro" id="IPR055251">
    <property type="entry name" value="SOS1_NGEF_PH"/>
</dbReference>
<feature type="domain" description="DH" evidence="13">
    <location>
        <begin position="323"/>
        <end position="498"/>
    </location>
</feature>
<dbReference type="InterPro" id="IPR035899">
    <property type="entry name" value="DBL_dom_sf"/>
</dbReference>
<comment type="caution">
    <text evidence="16">The sequence shown here is derived from an EMBL/GenBank/DDBJ whole genome shotgun (WGS) entry which is preliminary data.</text>
</comment>
<feature type="domain" description="SH3" evidence="12">
    <location>
        <begin position="747"/>
        <end position="813"/>
    </location>
</feature>
<dbReference type="GO" id="GO:0005737">
    <property type="term" value="C:cytoplasm"/>
    <property type="evidence" value="ECO:0007669"/>
    <property type="project" value="TreeGrafter"/>
</dbReference>
<dbReference type="PROSITE" id="PS00741">
    <property type="entry name" value="DH_1"/>
    <property type="match status" value="1"/>
</dbReference>
<evidence type="ECO:0000256" key="8">
    <source>
        <dbReference type="PROSITE-ProRule" id="PRU00191"/>
    </source>
</evidence>
<evidence type="ECO:0000259" key="12">
    <source>
        <dbReference type="PROSITE" id="PS50002"/>
    </source>
</evidence>
<dbReference type="Gene3D" id="2.30.29.30">
    <property type="entry name" value="Pleckstrin-homology domain (PH domain)/Phosphotyrosine-binding domain (PTB)"/>
    <property type="match status" value="1"/>
</dbReference>
<evidence type="ECO:0000259" key="14">
    <source>
        <dbReference type="PROSITE" id="PS50021"/>
    </source>
</evidence>
<dbReference type="Pfam" id="PF00621">
    <property type="entry name" value="RhoGEF"/>
    <property type="match status" value="1"/>
</dbReference>
<dbReference type="PROSITE" id="PS00479">
    <property type="entry name" value="ZF_DAG_PE_1"/>
    <property type="match status" value="1"/>
</dbReference>
<dbReference type="PROSITE" id="PS50002">
    <property type="entry name" value="SH3"/>
    <property type="match status" value="2"/>
</dbReference>
<evidence type="ECO:0000259" key="11">
    <source>
        <dbReference type="PROSITE" id="PS50001"/>
    </source>
</evidence>
<evidence type="ECO:0000256" key="5">
    <source>
        <dbReference type="ARBA" id="ARBA00022771"/>
    </source>
</evidence>
<reference evidence="16 17" key="1">
    <citation type="journal article" date="2023" name="BMC Biol.">
        <title>The compact genome of the sponge Oopsacas minuta (Hexactinellida) is lacking key metazoan core genes.</title>
        <authorList>
            <person name="Santini S."/>
            <person name="Schenkelaars Q."/>
            <person name="Jourda C."/>
            <person name="Duchesne M."/>
            <person name="Belahbib H."/>
            <person name="Rocher C."/>
            <person name="Selva M."/>
            <person name="Riesgo A."/>
            <person name="Vervoort M."/>
            <person name="Leys S.P."/>
            <person name="Kodjabachian L."/>
            <person name="Le Bivic A."/>
            <person name="Borchiellini C."/>
            <person name="Claverie J.M."/>
            <person name="Renard E."/>
        </authorList>
    </citation>
    <scope>NUCLEOTIDE SEQUENCE [LARGE SCALE GENOMIC DNA]</scope>
    <source>
        <strain evidence="16">SPO-2</strain>
    </source>
</reference>
<keyword evidence="6" id="KW-0862">Zinc</keyword>
<feature type="region of interest" description="Disordered" evidence="10">
    <location>
        <begin position="152"/>
        <end position="172"/>
    </location>
</feature>
<dbReference type="PRINTS" id="PR00452">
    <property type="entry name" value="SH3DOMAIN"/>
</dbReference>
<dbReference type="CDD" id="cd20810">
    <property type="entry name" value="C1_VAV"/>
    <property type="match status" value="1"/>
</dbReference>
<dbReference type="InterPro" id="IPR036860">
    <property type="entry name" value="SH2_dom_sf"/>
</dbReference>
<keyword evidence="17" id="KW-1185">Reference proteome</keyword>
<dbReference type="InterPro" id="IPR000219">
    <property type="entry name" value="DH_dom"/>
</dbReference>
<dbReference type="Gene3D" id="1.20.900.10">
    <property type="entry name" value="Dbl homology (DH) domain"/>
    <property type="match status" value="1"/>
</dbReference>
<keyword evidence="2" id="KW-0597">Phosphoprotein</keyword>
<dbReference type="SUPFAM" id="SSF50044">
    <property type="entry name" value="SH3-domain"/>
    <property type="match status" value="2"/>
</dbReference>
<proteinExistence type="predicted"/>
<feature type="domain" description="Phorbol-ester/DAG-type" evidence="15">
    <location>
        <begin position="656"/>
        <end position="705"/>
    </location>
</feature>
<dbReference type="SUPFAM" id="SSF47576">
    <property type="entry name" value="Calponin-homology domain, CH-domain"/>
    <property type="match status" value="1"/>
</dbReference>
<feature type="domain" description="Calponin-homology (CH)" evidence="14">
    <location>
        <begin position="28"/>
        <end position="147"/>
    </location>
</feature>
<dbReference type="SUPFAM" id="SSF50729">
    <property type="entry name" value="PH domain-like"/>
    <property type="match status" value="1"/>
</dbReference>
<evidence type="ECO:0000256" key="10">
    <source>
        <dbReference type="SAM" id="MobiDB-lite"/>
    </source>
</evidence>
<dbReference type="InterPro" id="IPR001715">
    <property type="entry name" value="CH_dom"/>
</dbReference>
<dbReference type="PROSITE" id="PS50081">
    <property type="entry name" value="ZF_DAG_PE_2"/>
    <property type="match status" value="1"/>
</dbReference>
<dbReference type="PROSITE" id="PS50010">
    <property type="entry name" value="DH_2"/>
    <property type="match status" value="1"/>
</dbReference>
<dbReference type="Pfam" id="PF00018">
    <property type="entry name" value="SH3_1"/>
    <property type="match status" value="2"/>
</dbReference>
<dbReference type="Pfam" id="PF00017">
    <property type="entry name" value="SH2"/>
    <property type="match status" value="1"/>
</dbReference>
<dbReference type="Proteomes" id="UP001165289">
    <property type="component" value="Unassembled WGS sequence"/>
</dbReference>
<feature type="compositionally biased region" description="Low complexity" evidence="10">
    <location>
        <begin position="223"/>
        <end position="237"/>
    </location>
</feature>
<gene>
    <name evidence="16" type="ORF">LOD99_13447</name>
</gene>
<dbReference type="PANTHER" id="PTHR45818">
    <property type="entry name" value="PROTEIN VAV"/>
    <property type="match status" value="1"/>
</dbReference>
<evidence type="ECO:0000313" key="16">
    <source>
        <dbReference type="EMBL" id="KAI6661574.1"/>
    </source>
</evidence>
<dbReference type="SMART" id="SM00033">
    <property type="entry name" value="CH"/>
    <property type="match status" value="1"/>
</dbReference>
<dbReference type="SUPFAM" id="SSF55550">
    <property type="entry name" value="SH2 domain"/>
    <property type="match status" value="1"/>
</dbReference>
<feature type="domain" description="SH2" evidence="11">
    <location>
        <begin position="858"/>
        <end position="954"/>
    </location>
</feature>
<evidence type="ECO:0000256" key="6">
    <source>
        <dbReference type="ARBA" id="ARBA00022833"/>
    </source>
</evidence>
<dbReference type="Gene3D" id="1.10.418.10">
    <property type="entry name" value="Calponin-like domain"/>
    <property type="match status" value="1"/>
</dbReference>
<dbReference type="Gene3D" id="2.30.30.40">
    <property type="entry name" value="SH3 Domains"/>
    <property type="match status" value="2"/>
</dbReference>
<keyword evidence="3" id="KW-0344">Guanine-nucleotide releasing factor</keyword>